<reference evidence="9" key="1">
    <citation type="submission" date="2024-05" db="EMBL/GenBank/DDBJ databases">
        <title>Genome Sequences of Four Agar- Degrading Marine Bacteria.</title>
        <authorList>
            <person name="Phillips E.K."/>
            <person name="Shaffer J.C."/>
            <person name="Henson M.W."/>
            <person name="Temperton B."/>
            <person name="Thrash C.J."/>
            <person name="Martin M.O."/>
        </authorList>
    </citation>
    <scope>NUCLEOTIDE SEQUENCE</scope>
    <source>
        <strain evidence="9">EKP203</strain>
    </source>
</reference>
<name>A0ABT7XYR3_9VIBR</name>
<evidence type="ECO:0000256" key="4">
    <source>
        <dbReference type="ARBA" id="ARBA00022692"/>
    </source>
</evidence>
<keyword evidence="6" id="KW-0472">Membrane</keyword>
<organism evidence="9 10">
    <name type="scientific">Vibrio agarivorans</name>
    <dbReference type="NCBI Taxonomy" id="153622"/>
    <lineage>
        <taxon>Bacteria</taxon>
        <taxon>Pseudomonadati</taxon>
        <taxon>Pseudomonadota</taxon>
        <taxon>Gammaproteobacteria</taxon>
        <taxon>Vibrionales</taxon>
        <taxon>Vibrionaceae</taxon>
        <taxon>Vibrio</taxon>
    </lineage>
</organism>
<keyword evidence="5" id="KW-1133">Transmembrane helix</keyword>
<comment type="subcellular location">
    <subcellularLocation>
        <location evidence="1">Cell inner membrane</location>
        <topology evidence="1">Single-pass membrane protein</topology>
    </subcellularLocation>
</comment>
<comment type="caution">
    <text evidence="9">The sequence shown here is derived from an EMBL/GenBank/DDBJ whole genome shotgun (WGS) entry which is preliminary data.</text>
</comment>
<keyword evidence="10" id="KW-1185">Reference proteome</keyword>
<dbReference type="PANTHER" id="PTHR30336">
    <property type="entry name" value="INNER MEMBRANE PROTEIN, PROBABLE PERMEASE"/>
    <property type="match status" value="1"/>
</dbReference>
<dbReference type="CDD" id="cd06259">
    <property type="entry name" value="YdcF-like"/>
    <property type="match status" value="1"/>
</dbReference>
<keyword evidence="3" id="KW-0997">Cell inner membrane</keyword>
<feature type="domain" description="DUF218" evidence="8">
    <location>
        <begin position="52"/>
        <end position="172"/>
    </location>
</feature>
<accession>A0ABT7XYR3</accession>
<dbReference type="Proteomes" id="UP001169719">
    <property type="component" value="Unassembled WGS sequence"/>
</dbReference>
<comment type="function">
    <text evidence="7">Participates in the barrier function of the cell envelope.</text>
</comment>
<evidence type="ECO:0000313" key="9">
    <source>
        <dbReference type="EMBL" id="MDN2480909.1"/>
    </source>
</evidence>
<evidence type="ECO:0000256" key="2">
    <source>
        <dbReference type="ARBA" id="ARBA00022475"/>
    </source>
</evidence>
<proteinExistence type="predicted"/>
<dbReference type="InterPro" id="IPR003848">
    <property type="entry name" value="DUF218"/>
</dbReference>
<sequence length="244" mass="27657">MLRYCLLTLKGLLLVVVLAFVSVIAIDTWITKQNRSVIYTELSEVPDFDIGLVLGTSKYLGRTLNLYYQYRIDATQALFEQGKINHVLLSGDNAHRSYNEPWTMKRDFLKLGFTEEQIHLDYAGFRTLDSVVRAKEIFDTNRFIVITQQFHCERAMFIARNIDIDASCFVAQTPGETLSLKLRVRELLARVKAVLDLFIFNTQPKFLGPKEPIHSEEALSEEVLSPLLPTSAALPTPVSSAVTN</sequence>
<evidence type="ECO:0000256" key="1">
    <source>
        <dbReference type="ARBA" id="ARBA00004377"/>
    </source>
</evidence>
<protein>
    <submittedName>
        <fullName evidence="9">ElyC/SanA/YdcF family protein</fullName>
    </submittedName>
</protein>
<dbReference type="PANTHER" id="PTHR30336:SF0">
    <property type="entry name" value="PROTEIN SANA"/>
    <property type="match status" value="1"/>
</dbReference>
<evidence type="ECO:0000313" key="10">
    <source>
        <dbReference type="Proteomes" id="UP001169719"/>
    </source>
</evidence>
<keyword evidence="4" id="KW-0812">Transmembrane</keyword>
<gene>
    <name evidence="9" type="ORF">QWJ08_05835</name>
</gene>
<evidence type="ECO:0000259" key="8">
    <source>
        <dbReference type="Pfam" id="PF02698"/>
    </source>
</evidence>
<dbReference type="EMBL" id="JAUEOZ010000001">
    <property type="protein sequence ID" value="MDN2480909.1"/>
    <property type="molecule type" value="Genomic_DNA"/>
</dbReference>
<dbReference type="InterPro" id="IPR051599">
    <property type="entry name" value="Cell_Envelope_Assoc"/>
</dbReference>
<dbReference type="RefSeq" id="WP_289961063.1">
    <property type="nucleotide sequence ID" value="NZ_JAUEOZ010000001.1"/>
</dbReference>
<evidence type="ECO:0000256" key="3">
    <source>
        <dbReference type="ARBA" id="ARBA00022519"/>
    </source>
</evidence>
<keyword evidence="2" id="KW-1003">Cell membrane</keyword>
<evidence type="ECO:0000256" key="5">
    <source>
        <dbReference type="ARBA" id="ARBA00022989"/>
    </source>
</evidence>
<dbReference type="Pfam" id="PF02698">
    <property type="entry name" value="DUF218"/>
    <property type="match status" value="1"/>
</dbReference>
<evidence type="ECO:0000256" key="6">
    <source>
        <dbReference type="ARBA" id="ARBA00023136"/>
    </source>
</evidence>
<evidence type="ECO:0000256" key="7">
    <source>
        <dbReference type="ARBA" id="ARBA00037355"/>
    </source>
</evidence>